<dbReference type="PANTHER" id="PTHR30307:SF0">
    <property type="entry name" value="S-ADENOSYLMETHIONINE:TRNA RIBOSYLTRANSFERASE-ISOMERASE"/>
    <property type="match status" value="1"/>
</dbReference>
<comment type="pathway">
    <text evidence="5">tRNA modification; tRNA-queuosine biosynthesis.</text>
</comment>
<accession>A0A2U8E5S4</accession>
<evidence type="ECO:0000313" key="6">
    <source>
        <dbReference type="EMBL" id="AWI10207.1"/>
    </source>
</evidence>
<dbReference type="EC" id="2.4.99.17" evidence="5"/>
<dbReference type="HAMAP" id="MF_00113">
    <property type="entry name" value="QueA"/>
    <property type="match status" value="1"/>
</dbReference>
<keyword evidence="7" id="KW-1185">Reference proteome</keyword>
<gene>
    <name evidence="5" type="primary">queA</name>
    <name evidence="6" type="ORF">CKA38_13945</name>
</gene>
<evidence type="ECO:0000256" key="3">
    <source>
        <dbReference type="ARBA" id="ARBA00022691"/>
    </source>
</evidence>
<dbReference type="PANTHER" id="PTHR30307">
    <property type="entry name" value="S-ADENOSYLMETHIONINE:TRNA RIBOSYLTRANSFERASE-ISOMERASE"/>
    <property type="match status" value="1"/>
</dbReference>
<comment type="function">
    <text evidence="5">Transfers and isomerizes the ribose moiety from AdoMet to the 7-aminomethyl group of 7-deazaguanine (preQ1-tRNA) to give epoxyqueuosine (oQ-tRNA).</text>
</comment>
<dbReference type="OrthoDB" id="9805933at2"/>
<dbReference type="NCBIfam" id="NF001140">
    <property type="entry name" value="PRK00147.1"/>
    <property type="match status" value="1"/>
</dbReference>
<dbReference type="Gene3D" id="3.40.1780.10">
    <property type="entry name" value="QueA-like"/>
    <property type="match status" value="2"/>
</dbReference>
<protein>
    <recommendedName>
        <fullName evidence="5">S-adenosylmethionine:tRNA ribosyltransferase-isomerase</fullName>
        <ecNumber evidence="5">2.4.99.17</ecNumber>
    </recommendedName>
    <alternativeName>
        <fullName evidence="5">Queuosine biosynthesis protein QueA</fullName>
    </alternativeName>
</protein>
<dbReference type="InterPro" id="IPR003699">
    <property type="entry name" value="QueA"/>
</dbReference>
<evidence type="ECO:0000256" key="1">
    <source>
        <dbReference type="ARBA" id="ARBA00022490"/>
    </source>
</evidence>
<keyword evidence="3 5" id="KW-0949">S-adenosyl-L-methionine</keyword>
<dbReference type="InterPro" id="IPR036100">
    <property type="entry name" value="QueA_sf"/>
</dbReference>
<sequence>MPLSTDLFDYQLPPRLIAQTPAGRRDASRLLVVDRTARTLTHATFADLPRFLRPTDTLFRNNAAVLPARLRAQRPTGGAVECFLLRPEPARGENIWWCLLRPGKKLPVGATFAHGTEFTGHILEKNSEGGALIRFETAGNESIIAVANRLGEIPLPPYINRDAAHNSPDTRAADRERYQTVYAARDRQVAVAAPTAGLHFTPELLARLGADGVAMRDITLHVGLGTFKPIETATIEEHPIHRELYEIPASTQSALLSPRGRRVAVGTTSVRTIEDFFRKHSAGTTAPTSAFADEAALYIYPPSTFAGVDALITNFHQPRSTLLCLVAAFLSPGTSDGIAWIREIYAEAIAKEYRFFSYGDAMLIV</sequence>
<dbReference type="NCBIfam" id="TIGR00113">
    <property type="entry name" value="queA"/>
    <property type="match status" value="1"/>
</dbReference>
<keyword evidence="1 5" id="KW-0963">Cytoplasm</keyword>
<dbReference type="UniPathway" id="UPA00392"/>
<organism evidence="6 7">
    <name type="scientific">Ereboglobus luteus</name>
    <dbReference type="NCBI Taxonomy" id="1796921"/>
    <lineage>
        <taxon>Bacteria</taxon>
        <taxon>Pseudomonadati</taxon>
        <taxon>Verrucomicrobiota</taxon>
        <taxon>Opitutia</taxon>
        <taxon>Opitutales</taxon>
        <taxon>Opitutaceae</taxon>
        <taxon>Ereboglobus</taxon>
    </lineage>
</organism>
<dbReference type="AlphaFoldDB" id="A0A2U8E5S4"/>
<comment type="subcellular location">
    <subcellularLocation>
        <location evidence="5">Cytoplasm</location>
    </subcellularLocation>
</comment>
<keyword evidence="6" id="KW-0413">Isomerase</keyword>
<comment type="catalytic activity">
    <reaction evidence="5">
        <text>7-aminomethyl-7-carbaguanosine(34) in tRNA + S-adenosyl-L-methionine = epoxyqueuosine(34) in tRNA + adenine + L-methionine + 2 H(+)</text>
        <dbReference type="Rhea" id="RHEA:32155"/>
        <dbReference type="Rhea" id="RHEA-COMP:10342"/>
        <dbReference type="Rhea" id="RHEA-COMP:18582"/>
        <dbReference type="ChEBI" id="CHEBI:15378"/>
        <dbReference type="ChEBI" id="CHEBI:16708"/>
        <dbReference type="ChEBI" id="CHEBI:57844"/>
        <dbReference type="ChEBI" id="CHEBI:59789"/>
        <dbReference type="ChEBI" id="CHEBI:82833"/>
        <dbReference type="ChEBI" id="CHEBI:194443"/>
        <dbReference type="EC" id="2.4.99.17"/>
    </reaction>
</comment>
<keyword evidence="2 5" id="KW-0808">Transferase</keyword>
<dbReference type="GO" id="GO:0051075">
    <property type="term" value="F:S-adenosylmethionine:tRNA ribosyltransferase-isomerase activity"/>
    <property type="evidence" value="ECO:0007669"/>
    <property type="project" value="UniProtKB-EC"/>
</dbReference>
<dbReference type="Pfam" id="PF02547">
    <property type="entry name" value="Queuosine_synth"/>
    <property type="match status" value="1"/>
</dbReference>
<comment type="subunit">
    <text evidence="5">Monomer.</text>
</comment>
<dbReference type="KEGG" id="elut:CKA38_13945"/>
<proteinExistence type="inferred from homology"/>
<dbReference type="InterPro" id="IPR042118">
    <property type="entry name" value="QueA_dom1"/>
</dbReference>
<dbReference type="GO" id="GO:0008616">
    <property type="term" value="P:tRNA queuosine(34) biosynthetic process"/>
    <property type="evidence" value="ECO:0007669"/>
    <property type="project" value="UniProtKB-UniRule"/>
</dbReference>
<evidence type="ECO:0000256" key="2">
    <source>
        <dbReference type="ARBA" id="ARBA00022679"/>
    </source>
</evidence>
<dbReference type="InterPro" id="IPR042119">
    <property type="entry name" value="QueA_dom2"/>
</dbReference>
<dbReference type="RefSeq" id="WP_108826109.1">
    <property type="nucleotide sequence ID" value="NZ_CP023004.1"/>
</dbReference>
<comment type="similarity">
    <text evidence="5">Belongs to the QueA family.</text>
</comment>
<dbReference type="Gene3D" id="2.40.10.240">
    <property type="entry name" value="QueA-like"/>
    <property type="match status" value="1"/>
</dbReference>
<dbReference type="SUPFAM" id="SSF111337">
    <property type="entry name" value="QueA-like"/>
    <property type="match status" value="1"/>
</dbReference>
<dbReference type="EMBL" id="CP023004">
    <property type="protein sequence ID" value="AWI10207.1"/>
    <property type="molecule type" value="Genomic_DNA"/>
</dbReference>
<dbReference type="GO" id="GO:0005737">
    <property type="term" value="C:cytoplasm"/>
    <property type="evidence" value="ECO:0007669"/>
    <property type="project" value="UniProtKB-SubCell"/>
</dbReference>
<keyword evidence="4 5" id="KW-0671">Queuosine biosynthesis</keyword>
<evidence type="ECO:0000256" key="4">
    <source>
        <dbReference type="ARBA" id="ARBA00022785"/>
    </source>
</evidence>
<dbReference type="Proteomes" id="UP000244896">
    <property type="component" value="Chromosome"/>
</dbReference>
<evidence type="ECO:0000256" key="5">
    <source>
        <dbReference type="HAMAP-Rule" id="MF_00113"/>
    </source>
</evidence>
<name>A0A2U8E5S4_9BACT</name>
<reference evidence="6 7" key="1">
    <citation type="journal article" date="2018" name="Syst. Appl. Microbiol.">
        <title>Ereboglobus luteus gen. nov. sp. nov. from cockroach guts, and new insights into the oxygen relationship of the genera Opitutus and Didymococcus (Verrucomicrobia: Opitutaceae).</title>
        <authorList>
            <person name="Tegtmeier D."/>
            <person name="Belitz A."/>
            <person name="Radek R."/>
            <person name="Heimerl T."/>
            <person name="Brune A."/>
        </authorList>
    </citation>
    <scope>NUCLEOTIDE SEQUENCE [LARGE SCALE GENOMIC DNA]</scope>
    <source>
        <strain evidence="6 7">Ho45</strain>
    </source>
</reference>
<evidence type="ECO:0000313" key="7">
    <source>
        <dbReference type="Proteomes" id="UP000244896"/>
    </source>
</evidence>